<organism evidence="1">
    <name type="scientific">Siphoviridae sp. ct2773</name>
    <dbReference type="NCBI Taxonomy" id="2826275"/>
    <lineage>
        <taxon>Viruses</taxon>
        <taxon>Duplodnaviria</taxon>
        <taxon>Heunggongvirae</taxon>
        <taxon>Uroviricota</taxon>
        <taxon>Caudoviricetes</taxon>
    </lineage>
</organism>
<protein>
    <submittedName>
        <fullName evidence="1">Dec protein, OB-Fold, Decoration, VIRAL PROTEIN</fullName>
    </submittedName>
</protein>
<reference evidence="1" key="1">
    <citation type="journal article" date="2021" name="Proc. Natl. Acad. Sci. U.S.A.">
        <title>A Catalog of Tens of Thousands of Viruses from Human Metagenomes Reveals Hidden Associations with Chronic Diseases.</title>
        <authorList>
            <person name="Tisza M.J."/>
            <person name="Buck C.B."/>
        </authorList>
    </citation>
    <scope>NUCLEOTIDE SEQUENCE</scope>
    <source>
        <strain evidence="1">Ct2773</strain>
    </source>
</reference>
<accession>A0A8S5QST5</accession>
<name>A0A8S5QST5_9CAUD</name>
<proteinExistence type="predicted"/>
<evidence type="ECO:0000313" key="1">
    <source>
        <dbReference type="EMBL" id="DAE21789.1"/>
    </source>
</evidence>
<dbReference type="EMBL" id="BK015717">
    <property type="protein sequence ID" value="DAE21789.1"/>
    <property type="molecule type" value="Genomic_DNA"/>
</dbReference>
<sequence length="472" mass="48211">MDYLSNVRVLDIDYKIKDEEAARINHTHKVEEIEGAAKEGHQHQASEIAGLSEVATSGSYSDLSGRPSAATESADGLMTSADKKKLDGIAAGASSYTHPTHTAHSSGLYKVAVDSLGHVESATAVTKADITALGIPAQDTNTTYDAATANAAGLMSAADKAKLDGIAAGAQANAVTSVNGKTGAVKLGASDVGAASASHTHPASQVSGLASVATSGKYADLAGTPSSMKNPAALTVQANGKTVATYDGSSAATANITPANIGAAPSSHTHQYLPLSGGTLTGNVAFGKAGGAWISGMTQRNVPLQWLPVGVIDGSRYDPIIWGKSINGDVWNLGVDARGGIGFYGFKSGRTENEFDGHLTFDHKTGTTEATKFKGPLEGNVTGNASTATKLSTARTINLTGAVSGSAKFDGSGDLNISTTANESYISSPISGLFNMAVDADGNLWVYHSDSDKAPSFEYDPATGNLYYVTEA</sequence>